<dbReference type="PANTHER" id="PTHR36917:SF1">
    <property type="entry name" value="INNER MEMBRANE-SPANNING PROTEIN YCIB"/>
    <property type="match status" value="1"/>
</dbReference>
<evidence type="ECO:0000256" key="1">
    <source>
        <dbReference type="ARBA" id="ARBA00022475"/>
    </source>
</evidence>
<organism evidence="6 7">
    <name type="scientific">Candidatus Glomeribacter gigasporarum BEG34</name>
    <dbReference type="NCBI Taxonomy" id="1070319"/>
    <lineage>
        <taxon>Bacteria</taxon>
        <taxon>Pseudomonadati</taxon>
        <taxon>Pseudomonadota</taxon>
        <taxon>Betaproteobacteria</taxon>
        <taxon>Burkholderiales</taxon>
        <taxon>Burkholderiaceae</taxon>
        <taxon>Candidatus Glomeribacter</taxon>
    </lineage>
</organism>
<dbReference type="NCBIfam" id="NF001325">
    <property type="entry name" value="PRK00259.1-3"/>
    <property type="match status" value="1"/>
</dbReference>
<dbReference type="STRING" id="1070319.CAGGBEG34_260002"/>
<feature type="transmembrane region" description="Helical" evidence="5">
    <location>
        <begin position="147"/>
        <end position="170"/>
    </location>
</feature>
<evidence type="ECO:0000256" key="4">
    <source>
        <dbReference type="ARBA" id="ARBA00023136"/>
    </source>
</evidence>
<dbReference type="GO" id="GO:0005886">
    <property type="term" value="C:plasma membrane"/>
    <property type="evidence" value="ECO:0007669"/>
    <property type="project" value="UniProtKB-SubCell"/>
</dbReference>
<feature type="transmembrane region" description="Helical" evidence="5">
    <location>
        <begin position="12"/>
        <end position="39"/>
    </location>
</feature>
<dbReference type="eggNOG" id="COG2917">
    <property type="taxonomic scope" value="Bacteria"/>
</dbReference>
<dbReference type="InterPro" id="IPR006008">
    <property type="entry name" value="YciB"/>
</dbReference>
<comment type="similarity">
    <text evidence="5">Belongs to the YciB family.</text>
</comment>
<feature type="transmembrane region" description="Helical" evidence="5">
    <location>
        <begin position="51"/>
        <end position="68"/>
    </location>
</feature>
<proteinExistence type="inferred from homology"/>
<reference evidence="6 7" key="1">
    <citation type="submission" date="2011-08" db="EMBL/GenBank/DDBJ databases">
        <title>The genome of the obligate endobacterium of an arbuscular mycorrhizal fungus reveals an interphylum network of nutritional interactions.</title>
        <authorList>
            <person name="Ghignone S."/>
            <person name="Salvioli A."/>
            <person name="Anca I."/>
            <person name="Lumini E."/>
            <person name="Ortu G."/>
            <person name="Petiti L."/>
            <person name="Cruveiller S."/>
            <person name="Bianciotto V."/>
            <person name="Piffanelli P."/>
            <person name="Lanfranco L."/>
            <person name="Bonfante P."/>
        </authorList>
    </citation>
    <scope>NUCLEOTIDE SEQUENCE [LARGE SCALE GENOMIC DNA]</scope>
    <source>
        <strain evidence="6 7">BEG34</strain>
    </source>
</reference>
<evidence type="ECO:0000256" key="5">
    <source>
        <dbReference type="HAMAP-Rule" id="MF_00189"/>
    </source>
</evidence>
<keyword evidence="7" id="KW-1185">Reference proteome</keyword>
<feature type="transmembrane region" description="Helical" evidence="5">
    <location>
        <begin position="122"/>
        <end position="141"/>
    </location>
</feature>
<keyword evidence="5" id="KW-0997">Cell inner membrane</keyword>
<name>G2J9V7_9BURK</name>
<dbReference type="HAMAP" id="MF_00189">
    <property type="entry name" value="YciB"/>
    <property type="match status" value="1"/>
</dbReference>
<comment type="subcellular location">
    <subcellularLocation>
        <location evidence="5">Cell inner membrane</location>
        <topology evidence="5">Multi-pass membrane protein</topology>
    </subcellularLocation>
</comment>
<evidence type="ECO:0000256" key="3">
    <source>
        <dbReference type="ARBA" id="ARBA00022989"/>
    </source>
</evidence>
<protein>
    <recommendedName>
        <fullName evidence="5">Inner membrane-spanning protein YciB</fullName>
    </recommendedName>
</protein>
<dbReference type="EMBL" id="CAFB01000043">
    <property type="protein sequence ID" value="CCD29554.1"/>
    <property type="molecule type" value="Genomic_DNA"/>
</dbReference>
<dbReference type="NCBIfam" id="TIGR00997">
    <property type="entry name" value="ispZ"/>
    <property type="match status" value="1"/>
</dbReference>
<keyword evidence="3 5" id="KW-1133">Transmembrane helix</keyword>
<keyword evidence="1 5" id="KW-1003">Cell membrane</keyword>
<feature type="transmembrane region" description="Helical" evidence="5">
    <location>
        <begin position="80"/>
        <end position="101"/>
    </location>
</feature>
<dbReference type="RefSeq" id="WP_006682736.1">
    <property type="nucleotide sequence ID" value="NZ_CAFB01000043.1"/>
</dbReference>
<comment type="caution">
    <text evidence="6">The sequence shown here is derived from an EMBL/GenBank/DDBJ whole genome shotgun (WGS) entry which is preliminary data.</text>
</comment>
<dbReference type="Proteomes" id="UP000054051">
    <property type="component" value="Unassembled WGS sequence"/>
</dbReference>
<dbReference type="OrthoDB" id="9788219at2"/>
<sequence length="176" mass="19824">MKFLFDLFPLLLFFLAFKLWGIFAATAVTIAATLAQIVWMAVRRRRVEPMLWVNLGIVAVFGSATLLLHNEIFIKWKPTALYGLFAAALAVAQFGFGKNLIQAALDKQIALPSRIWSRLNMAWMAFFAALGLLNLVVAYHFSTAAWAHFKLFGATACLVIFIIAQSLWLIKYLPRK</sequence>
<evidence type="ECO:0000256" key="2">
    <source>
        <dbReference type="ARBA" id="ARBA00022692"/>
    </source>
</evidence>
<accession>G2J9V7</accession>
<comment type="function">
    <text evidence="5">Plays a role in cell envelope biogenesis, maintenance of cell envelope integrity and membrane homeostasis.</text>
</comment>
<dbReference type="PANTHER" id="PTHR36917">
    <property type="entry name" value="INTRACELLULAR SEPTATION PROTEIN A-RELATED"/>
    <property type="match status" value="1"/>
</dbReference>
<dbReference type="AlphaFoldDB" id="G2J9V7"/>
<evidence type="ECO:0000313" key="6">
    <source>
        <dbReference type="EMBL" id="CCD29554.1"/>
    </source>
</evidence>
<dbReference type="Pfam" id="PF04279">
    <property type="entry name" value="IspA"/>
    <property type="match status" value="1"/>
</dbReference>
<keyword evidence="2 5" id="KW-0812">Transmembrane</keyword>
<keyword evidence="4 5" id="KW-0472">Membrane</keyword>
<gene>
    <name evidence="6" type="primary">ispZ</name>
    <name evidence="5" type="synonym">yciB</name>
    <name evidence="6" type="ORF">CAGGBEG34_260002</name>
</gene>
<evidence type="ECO:0000313" key="7">
    <source>
        <dbReference type="Proteomes" id="UP000054051"/>
    </source>
</evidence>